<reference evidence="1" key="1">
    <citation type="journal article" date="2014" name="Int. J. Syst. Evol. Microbiol.">
        <title>Complete genome sequence of Corynebacterium casei LMG S-19264T (=DSM 44701T), isolated from a smear-ripened cheese.</title>
        <authorList>
            <consortium name="US DOE Joint Genome Institute (JGI-PGF)"/>
            <person name="Walter F."/>
            <person name="Albersmeier A."/>
            <person name="Kalinowski J."/>
            <person name="Ruckert C."/>
        </authorList>
    </citation>
    <scope>NUCLEOTIDE SEQUENCE</scope>
    <source>
        <strain evidence="1">JCM 4125</strain>
    </source>
</reference>
<sequence length="60" mass="6602">MLVLTDLGWPAAAQYSRILLANPDIDHLSSFSTIRSRSPFLCEASRTDADPLMRLLPEAG</sequence>
<name>A0A918M246_9ACTN</name>
<proteinExistence type="predicted"/>
<keyword evidence="2" id="KW-1185">Reference proteome</keyword>
<accession>A0A918M246</accession>
<reference evidence="1" key="2">
    <citation type="submission" date="2020-09" db="EMBL/GenBank/DDBJ databases">
        <authorList>
            <person name="Sun Q."/>
            <person name="Ohkuma M."/>
        </authorList>
    </citation>
    <scope>NUCLEOTIDE SEQUENCE</scope>
    <source>
        <strain evidence="1">JCM 4125</strain>
    </source>
</reference>
<evidence type="ECO:0000313" key="2">
    <source>
        <dbReference type="Proteomes" id="UP000646776"/>
    </source>
</evidence>
<comment type="caution">
    <text evidence="1">The sequence shown here is derived from an EMBL/GenBank/DDBJ whole genome shotgun (WGS) entry which is preliminary data.</text>
</comment>
<dbReference type="Proteomes" id="UP000646776">
    <property type="component" value="Unassembled WGS sequence"/>
</dbReference>
<dbReference type="AlphaFoldDB" id="A0A918M246"/>
<evidence type="ECO:0000313" key="1">
    <source>
        <dbReference type="EMBL" id="GGT99184.1"/>
    </source>
</evidence>
<gene>
    <name evidence="1" type="ORF">GCM10010226_90380</name>
</gene>
<protein>
    <submittedName>
        <fullName evidence="1">Uncharacterized protein</fullName>
    </submittedName>
</protein>
<organism evidence="1 2">
    <name type="scientific">Streptomyces phaeofaciens</name>
    <dbReference type="NCBI Taxonomy" id="68254"/>
    <lineage>
        <taxon>Bacteria</taxon>
        <taxon>Bacillati</taxon>
        <taxon>Actinomycetota</taxon>
        <taxon>Actinomycetes</taxon>
        <taxon>Kitasatosporales</taxon>
        <taxon>Streptomycetaceae</taxon>
        <taxon>Streptomyces</taxon>
    </lineage>
</organism>
<dbReference type="EMBL" id="BMSA01000060">
    <property type="protein sequence ID" value="GGT99184.1"/>
    <property type="molecule type" value="Genomic_DNA"/>
</dbReference>